<gene>
    <name evidence="2" type="ORF">PQ472_11545</name>
</gene>
<dbReference type="InterPro" id="IPR000182">
    <property type="entry name" value="GNAT_dom"/>
</dbReference>
<evidence type="ECO:0000313" key="3">
    <source>
        <dbReference type="Proteomes" id="UP001220377"/>
    </source>
</evidence>
<dbReference type="Pfam" id="PF13302">
    <property type="entry name" value="Acetyltransf_3"/>
    <property type="match status" value="1"/>
</dbReference>
<evidence type="ECO:0000313" key="2">
    <source>
        <dbReference type="EMBL" id="WDF82512.1"/>
    </source>
</evidence>
<organism evidence="2 3">
    <name type="scientific">Lacticaseibacillus pabuli</name>
    <dbReference type="NCBI Taxonomy" id="3025672"/>
    <lineage>
        <taxon>Bacteria</taxon>
        <taxon>Bacillati</taxon>
        <taxon>Bacillota</taxon>
        <taxon>Bacilli</taxon>
        <taxon>Lactobacillales</taxon>
        <taxon>Lactobacillaceae</taxon>
        <taxon>Lacticaseibacillus</taxon>
    </lineage>
</organism>
<dbReference type="Gene3D" id="3.40.630.30">
    <property type="match status" value="1"/>
</dbReference>
<dbReference type="InterPro" id="IPR016181">
    <property type="entry name" value="Acyl_CoA_acyltransferase"/>
</dbReference>
<feature type="domain" description="N-acetyltransferase" evidence="1">
    <location>
        <begin position="18"/>
        <end position="176"/>
    </location>
</feature>
<dbReference type="PANTHER" id="PTHR43792">
    <property type="entry name" value="GNAT FAMILY, PUTATIVE (AFU_ORTHOLOGUE AFUA_3G00765)-RELATED-RELATED"/>
    <property type="match status" value="1"/>
</dbReference>
<proteinExistence type="predicted"/>
<name>A0ABY7WQQ2_9LACO</name>
<dbReference type="SUPFAM" id="SSF55729">
    <property type="entry name" value="Acyl-CoA N-acyltransferases (Nat)"/>
    <property type="match status" value="1"/>
</dbReference>
<dbReference type="PANTHER" id="PTHR43792:SF1">
    <property type="entry name" value="N-ACETYLTRANSFERASE DOMAIN-CONTAINING PROTEIN"/>
    <property type="match status" value="1"/>
</dbReference>
<dbReference type="InterPro" id="IPR051531">
    <property type="entry name" value="N-acetyltransferase"/>
</dbReference>
<dbReference type="RefSeq" id="WP_274260015.1">
    <property type="nucleotide sequence ID" value="NZ_CP117884.1"/>
</dbReference>
<evidence type="ECO:0000259" key="1">
    <source>
        <dbReference type="PROSITE" id="PS51186"/>
    </source>
</evidence>
<dbReference type="Proteomes" id="UP001220377">
    <property type="component" value="Chromosome"/>
</dbReference>
<dbReference type="PROSITE" id="PS51186">
    <property type="entry name" value="GNAT"/>
    <property type="match status" value="1"/>
</dbReference>
<sequence>MTLKVDLLTHQVLQTPRLRLRPFQLSDAPALFTLGQDPAVAQFSLHYPNEAAAVQNLADYWMGTPLGKWAVTLADGSFIGAIELHEDEVNRKAELGYVFDHRYWGHGYATEAARALLDLCFNTMQLSSVFAMYDSRNSRSGALCQRLGMHIDGQLRADRIIQEVPVTTVVASILRSEYDAAN</sequence>
<reference evidence="2 3" key="1">
    <citation type="submission" date="2023-02" db="EMBL/GenBank/DDBJ databases">
        <title>Genome sequence of Lacticaseibacillus sp. KACC 23028.</title>
        <authorList>
            <person name="Kim S."/>
            <person name="Heo J."/>
            <person name="Kwon S.-W."/>
        </authorList>
    </citation>
    <scope>NUCLEOTIDE SEQUENCE [LARGE SCALE GENOMIC DNA]</scope>
    <source>
        <strain evidence="2 3">KACC 23028</strain>
    </source>
</reference>
<accession>A0ABY7WQQ2</accession>
<dbReference type="EMBL" id="CP117884">
    <property type="protein sequence ID" value="WDF82512.1"/>
    <property type="molecule type" value="Genomic_DNA"/>
</dbReference>
<keyword evidence="3" id="KW-1185">Reference proteome</keyword>
<protein>
    <submittedName>
        <fullName evidence="2">GNAT family N-acetyltransferase</fullName>
    </submittedName>
</protein>